<dbReference type="STRING" id="553973.CLOHYLEM_05177"/>
<keyword evidence="2" id="KW-1185">Reference proteome</keyword>
<comment type="caution">
    <text evidence="1">The sequence shown here is derived from an EMBL/GenBank/DDBJ whole genome shotgun (WGS) entry which is preliminary data.</text>
</comment>
<evidence type="ECO:0000313" key="2">
    <source>
        <dbReference type="Proteomes" id="UP000004893"/>
    </source>
</evidence>
<proteinExistence type="predicted"/>
<dbReference type="EMBL" id="ABYI02000019">
    <property type="protein sequence ID" value="EEG74515.1"/>
    <property type="molecule type" value="Genomic_DNA"/>
</dbReference>
<sequence length="39" mass="4023">MFGLKAIGGLGIGGQIDDAKIHNAILPADRPAIPPKQDL</sequence>
<name>C0BZD7_9FIRM</name>
<organism evidence="1 2">
    <name type="scientific">[Clostridium] hylemonae DSM 15053</name>
    <dbReference type="NCBI Taxonomy" id="553973"/>
    <lineage>
        <taxon>Bacteria</taxon>
        <taxon>Bacillati</taxon>
        <taxon>Bacillota</taxon>
        <taxon>Clostridia</taxon>
        <taxon>Lachnospirales</taxon>
        <taxon>Lachnospiraceae</taxon>
    </lineage>
</organism>
<protein>
    <submittedName>
        <fullName evidence="1">Uncharacterized protein</fullName>
    </submittedName>
</protein>
<dbReference type="Proteomes" id="UP000004893">
    <property type="component" value="Unassembled WGS sequence"/>
</dbReference>
<dbReference type="AlphaFoldDB" id="C0BZD7"/>
<reference evidence="1" key="1">
    <citation type="submission" date="2009-02" db="EMBL/GenBank/DDBJ databases">
        <authorList>
            <person name="Fulton L."/>
            <person name="Clifton S."/>
            <person name="Fulton B."/>
            <person name="Xu J."/>
            <person name="Minx P."/>
            <person name="Pepin K.H."/>
            <person name="Johnson M."/>
            <person name="Bhonagiri V."/>
            <person name="Nash W.E."/>
            <person name="Mardis E.R."/>
            <person name="Wilson R.K."/>
        </authorList>
    </citation>
    <scope>NUCLEOTIDE SEQUENCE [LARGE SCALE GENOMIC DNA]</scope>
    <source>
        <strain evidence="1">DSM 15053</strain>
    </source>
</reference>
<dbReference type="HOGENOM" id="CLU_3307363_0_0_9"/>
<reference evidence="1" key="2">
    <citation type="submission" date="2013-06" db="EMBL/GenBank/DDBJ databases">
        <title>Draft genome sequence of Clostridium hylemonae (DSM 15053).</title>
        <authorList>
            <person name="Sudarsanam P."/>
            <person name="Ley R."/>
            <person name="Guruge J."/>
            <person name="Turnbaugh P.J."/>
            <person name="Mahowald M."/>
            <person name="Liep D."/>
            <person name="Gordon J."/>
        </authorList>
    </citation>
    <scope>NUCLEOTIDE SEQUENCE</scope>
    <source>
        <strain evidence="1">DSM 15053</strain>
    </source>
</reference>
<gene>
    <name evidence="1" type="ORF">CLOHYLEM_05177</name>
</gene>
<accession>C0BZD7</accession>
<evidence type="ECO:0000313" key="1">
    <source>
        <dbReference type="EMBL" id="EEG74515.1"/>
    </source>
</evidence>